<gene>
    <name evidence="7" type="ORF">ECRASSUSDP1_LOCUS27750</name>
</gene>
<reference evidence="7" key="1">
    <citation type="submission" date="2023-07" db="EMBL/GenBank/DDBJ databases">
        <authorList>
            <consortium name="AG Swart"/>
            <person name="Singh M."/>
            <person name="Singh A."/>
            <person name="Seah K."/>
            <person name="Emmerich C."/>
        </authorList>
    </citation>
    <scope>NUCLEOTIDE SEQUENCE</scope>
    <source>
        <strain evidence="7">DP1</strain>
    </source>
</reference>
<dbReference type="AlphaFoldDB" id="A0AAD1YAQ2"/>
<dbReference type="CDD" id="cd23767">
    <property type="entry name" value="IQCD"/>
    <property type="match status" value="1"/>
</dbReference>
<feature type="region of interest" description="Disordered" evidence="6">
    <location>
        <begin position="446"/>
        <end position="491"/>
    </location>
</feature>
<keyword evidence="3" id="KW-0677">Repeat</keyword>
<dbReference type="InterPro" id="IPR000048">
    <property type="entry name" value="IQ_motif_EF-hand-BS"/>
</dbReference>
<dbReference type="PANTHER" id="PTHR22706:SF1">
    <property type="entry name" value="ASSEMBLY FACTOR FOR SPINDLE MICROTUBULES"/>
    <property type="match status" value="1"/>
</dbReference>
<dbReference type="GO" id="GO:0005516">
    <property type="term" value="F:calmodulin binding"/>
    <property type="evidence" value="ECO:0007669"/>
    <property type="project" value="UniProtKB-KW"/>
</dbReference>
<keyword evidence="4" id="KW-0112">Calmodulin-binding</keyword>
<comment type="caution">
    <text evidence="7">The sequence shown here is derived from an EMBL/GenBank/DDBJ whole genome shotgun (WGS) entry which is preliminary data.</text>
</comment>
<dbReference type="GO" id="GO:0051295">
    <property type="term" value="P:establishment of meiotic spindle localization"/>
    <property type="evidence" value="ECO:0007669"/>
    <property type="project" value="TreeGrafter"/>
</dbReference>
<evidence type="ECO:0000256" key="6">
    <source>
        <dbReference type="SAM" id="MobiDB-lite"/>
    </source>
</evidence>
<feature type="compositionally biased region" description="Basic residues" evidence="6">
    <location>
        <begin position="453"/>
        <end position="469"/>
    </location>
</feature>
<dbReference type="InterPro" id="IPR027417">
    <property type="entry name" value="P-loop_NTPase"/>
</dbReference>
<feature type="compositionally biased region" description="Polar residues" evidence="6">
    <location>
        <begin position="1"/>
        <end position="14"/>
    </location>
</feature>
<dbReference type="SMART" id="SM00015">
    <property type="entry name" value="IQ"/>
    <property type="match status" value="2"/>
</dbReference>
<dbReference type="GO" id="GO:0005737">
    <property type="term" value="C:cytoplasm"/>
    <property type="evidence" value="ECO:0007669"/>
    <property type="project" value="UniProtKB-SubCell"/>
</dbReference>
<dbReference type="PANTHER" id="PTHR22706">
    <property type="entry name" value="ASSEMBLY FACTOR FOR SPINDLE MICROTUBULES"/>
    <property type="match status" value="1"/>
</dbReference>
<dbReference type="GO" id="GO:0000278">
    <property type="term" value="P:mitotic cell cycle"/>
    <property type="evidence" value="ECO:0007669"/>
    <property type="project" value="TreeGrafter"/>
</dbReference>
<evidence type="ECO:0000313" key="8">
    <source>
        <dbReference type="Proteomes" id="UP001295684"/>
    </source>
</evidence>
<feature type="region of interest" description="Disordered" evidence="6">
    <location>
        <begin position="1"/>
        <end position="20"/>
    </location>
</feature>
<dbReference type="Proteomes" id="UP001295684">
    <property type="component" value="Unassembled WGS sequence"/>
</dbReference>
<dbReference type="SUPFAM" id="SSF52540">
    <property type="entry name" value="P-loop containing nucleoside triphosphate hydrolases"/>
    <property type="match status" value="1"/>
</dbReference>
<proteinExistence type="predicted"/>
<dbReference type="Gene3D" id="1.20.5.190">
    <property type="match status" value="1"/>
</dbReference>
<keyword evidence="5" id="KW-0175">Coiled coil</keyword>
<evidence type="ECO:0000256" key="5">
    <source>
        <dbReference type="SAM" id="Coils"/>
    </source>
</evidence>
<dbReference type="GO" id="GO:0007051">
    <property type="term" value="P:spindle organization"/>
    <property type="evidence" value="ECO:0007669"/>
    <property type="project" value="TreeGrafter"/>
</dbReference>
<dbReference type="Pfam" id="PF00612">
    <property type="entry name" value="IQ"/>
    <property type="match status" value="2"/>
</dbReference>
<accession>A0AAD1YAQ2</accession>
<keyword evidence="8" id="KW-1185">Reference proteome</keyword>
<comment type="subcellular location">
    <subcellularLocation>
        <location evidence="1">Cytoplasm</location>
    </subcellularLocation>
</comment>
<evidence type="ECO:0000313" key="7">
    <source>
        <dbReference type="EMBL" id="CAI2386147.1"/>
    </source>
</evidence>
<protein>
    <submittedName>
        <fullName evidence="7">Uncharacterized protein</fullName>
    </submittedName>
</protein>
<dbReference type="PROSITE" id="PS50096">
    <property type="entry name" value="IQ"/>
    <property type="match status" value="2"/>
</dbReference>
<evidence type="ECO:0000256" key="2">
    <source>
        <dbReference type="ARBA" id="ARBA00022490"/>
    </source>
</evidence>
<dbReference type="GO" id="GO:0000922">
    <property type="term" value="C:spindle pole"/>
    <property type="evidence" value="ECO:0007669"/>
    <property type="project" value="TreeGrafter"/>
</dbReference>
<evidence type="ECO:0000256" key="4">
    <source>
        <dbReference type="ARBA" id="ARBA00022860"/>
    </source>
</evidence>
<sequence>MFTKSAIFNSQNPALRSKRTRNIPTDIKPLHRSGSFYPIGVYKYQREIERSIKGRRTEFSTYFNVSGMYEDTSIDAATKKQERYKKNLEKKILKIKQKMKEIIKKTKNKPKGLALEEITAEKQFPGPKDTSYLEKVANSEFHVDKKENTISTTQGGGKSLLSEGSESNIINLLPKIIKIQTLIRGFLARKNFKLTKAERDEELLKLTKAVIVIQKYYRGYLARKGLSQRMMAKIHSNLDSILIGDESNLITRVQQKCAKLIINKWRAHAQLKKENKRNRNKNISNHRRTGLVMNAQAPQIKHQIRRNDSKDRGITNSRKMQRYASQEQVNMSAFKKPAKDKPLLEKHQTEQGNNYNTGLLAGFKDPTGFKKKKEAKYKQGELASPMEIPKPLKIIKFPSIAKKRRSYMSPAIEHGMMHKKALKANENTIHTYRTDRKNTKLKKAFLASGAKSTKSKKPKASKLKSKNSKKVQPTIVSKEEDKSGVKDNGNGHLFNKSLADTMNATNADTRNKEESTRFGTVQKHSDKELEGFQVNDVSIIQGHRMDEEHKSQDEDIDLLNHFDEPVKVNPIQPNIVKQRVAPRAVKLDKPHDTISLDILKLNQ</sequence>
<name>A0AAD1YAQ2_EUPCR</name>
<evidence type="ECO:0000256" key="3">
    <source>
        <dbReference type="ARBA" id="ARBA00022737"/>
    </source>
</evidence>
<feature type="coiled-coil region" evidence="5">
    <location>
        <begin position="74"/>
        <end position="105"/>
    </location>
</feature>
<keyword evidence="2" id="KW-0963">Cytoplasm</keyword>
<evidence type="ECO:0000256" key="1">
    <source>
        <dbReference type="ARBA" id="ARBA00004496"/>
    </source>
</evidence>
<organism evidence="7 8">
    <name type="scientific">Euplotes crassus</name>
    <dbReference type="NCBI Taxonomy" id="5936"/>
    <lineage>
        <taxon>Eukaryota</taxon>
        <taxon>Sar</taxon>
        <taxon>Alveolata</taxon>
        <taxon>Ciliophora</taxon>
        <taxon>Intramacronucleata</taxon>
        <taxon>Spirotrichea</taxon>
        <taxon>Hypotrichia</taxon>
        <taxon>Euplotida</taxon>
        <taxon>Euplotidae</taxon>
        <taxon>Moneuplotes</taxon>
    </lineage>
</organism>
<dbReference type="InterPro" id="IPR051185">
    <property type="entry name" value="ASPM"/>
</dbReference>
<dbReference type="EMBL" id="CAMPGE010028636">
    <property type="protein sequence ID" value="CAI2386147.1"/>
    <property type="molecule type" value="Genomic_DNA"/>
</dbReference>